<evidence type="ECO:0000256" key="9">
    <source>
        <dbReference type="SAM" id="MobiDB-lite"/>
    </source>
</evidence>
<dbReference type="GO" id="GO:0000045">
    <property type="term" value="P:autophagosome assembly"/>
    <property type="evidence" value="ECO:0007669"/>
    <property type="project" value="TreeGrafter"/>
</dbReference>
<protein>
    <recommendedName>
        <fullName evidence="2 7">Ubiquitin-like modifier-activating enzyme ATG7</fullName>
    </recommendedName>
    <alternativeName>
        <fullName evidence="7">Autophagy-related protein 7</fullName>
    </alternativeName>
</protein>
<dbReference type="PANTHER" id="PTHR10953">
    <property type="entry name" value="UBIQUITIN-ACTIVATING ENZYME E1"/>
    <property type="match status" value="1"/>
</dbReference>
<comment type="similarity">
    <text evidence="1 7">Belongs to the ATG7 family.</text>
</comment>
<dbReference type="PANTHER" id="PTHR10953:SF3">
    <property type="entry name" value="UBIQUITIN-LIKE MODIFIER-ACTIVATING ENZYME ATG7"/>
    <property type="match status" value="1"/>
</dbReference>
<keyword evidence="4 7" id="KW-0653">Protein transport</keyword>
<keyword evidence="7" id="KW-0963">Cytoplasm</keyword>
<dbReference type="EMBL" id="GGYP01007640">
    <property type="protein sequence ID" value="MDE52411.1"/>
    <property type="molecule type" value="Transcribed_RNA"/>
</dbReference>
<dbReference type="InterPro" id="IPR042523">
    <property type="entry name" value="Atg7_N_2"/>
</dbReference>
<dbReference type="Gene3D" id="3.40.140.70">
    <property type="entry name" value="Ubiquitin-like modifier-activating enzyme ATG7 N-terminal domain"/>
    <property type="match status" value="1"/>
</dbReference>
<dbReference type="GO" id="GO:0019779">
    <property type="term" value="F:Atg8 activating enzyme activity"/>
    <property type="evidence" value="ECO:0007669"/>
    <property type="project" value="TreeGrafter"/>
</dbReference>
<comment type="subcellular location">
    <subcellularLocation>
        <location evidence="7">Cytoplasm</location>
    </subcellularLocation>
    <subcellularLocation>
        <location evidence="7">Preautophagosomal structure</location>
    </subcellularLocation>
</comment>
<dbReference type="Pfam" id="PF00899">
    <property type="entry name" value="ThiF"/>
    <property type="match status" value="1"/>
</dbReference>
<evidence type="ECO:0000256" key="1">
    <source>
        <dbReference type="ARBA" id="ARBA00010931"/>
    </source>
</evidence>
<dbReference type="InterPro" id="IPR000594">
    <property type="entry name" value="ThiF_NAD_FAD-bd"/>
</dbReference>
<dbReference type="InterPro" id="IPR045886">
    <property type="entry name" value="ThiF/MoeB/HesA"/>
</dbReference>
<gene>
    <name evidence="12" type="primary">ATG7</name>
    <name evidence="12" type="ORF">g.14454</name>
</gene>
<keyword evidence="3 7" id="KW-0813">Transport</keyword>
<feature type="domain" description="Ubiquitin-like modifier-activating enzyme Atg7 N-terminal" evidence="11">
    <location>
        <begin position="4"/>
        <end position="325"/>
    </location>
</feature>
<dbReference type="GO" id="GO:0000407">
    <property type="term" value="C:phagophore assembly site"/>
    <property type="evidence" value="ECO:0007669"/>
    <property type="project" value="UniProtKB-SubCell"/>
</dbReference>
<dbReference type="GO" id="GO:0006995">
    <property type="term" value="P:cellular response to nitrogen starvation"/>
    <property type="evidence" value="ECO:0007669"/>
    <property type="project" value="TreeGrafter"/>
</dbReference>
<evidence type="ECO:0000256" key="2">
    <source>
        <dbReference type="ARBA" id="ARBA00017647"/>
    </source>
</evidence>
<dbReference type="GO" id="GO:0015031">
    <property type="term" value="P:protein transport"/>
    <property type="evidence" value="ECO:0007669"/>
    <property type="project" value="UniProtKB-UniRule"/>
</dbReference>
<dbReference type="InterPro" id="IPR032197">
    <property type="entry name" value="Atg7_N"/>
</dbReference>
<comment type="subunit">
    <text evidence="7">Homodimer.</text>
</comment>
<evidence type="ECO:0000256" key="4">
    <source>
        <dbReference type="ARBA" id="ARBA00022927"/>
    </source>
</evidence>
<evidence type="ECO:0000256" key="8">
    <source>
        <dbReference type="SAM" id="Coils"/>
    </source>
</evidence>
<dbReference type="Gene3D" id="3.40.50.720">
    <property type="entry name" value="NAD(P)-binding Rossmann-like Domain"/>
    <property type="match status" value="1"/>
</dbReference>
<dbReference type="AlphaFoldDB" id="A0A6G1SQD4"/>
<feature type="active site" description="Glycyl thioester intermediate" evidence="6">
    <location>
        <position position="585"/>
    </location>
</feature>
<evidence type="ECO:0000256" key="7">
    <source>
        <dbReference type="RuleBase" id="RU366022"/>
    </source>
</evidence>
<feature type="compositionally biased region" description="Polar residues" evidence="9">
    <location>
        <begin position="534"/>
        <end position="552"/>
    </location>
</feature>
<sequence length="724" mass="81508">MAKLTFQPFSSILNPGFWQKFTSIKLDKLKLNEDPHILYGTYSCNLARDLPCLASFDHTSFDDTPSQTNKFTCSLNGKLICMNLMQDFIDYDKKAFLNSLGQDIWNAICDGTALLDPEKYLSKCGLIVYADLKKYRYYYWFSFPAINHPKEVFLSPGISESRLISDYLNDHEITQLQEQYKHQTETKSFQRGYFIVSHNSSDNLIECHPLSDYHKLDKDSSSLYFAFTDPSADPVHPGWPLRNYLALISVQYQLTQVRIIRIRRGSPANPQSKLELQQSMVLSVTYGKAEHSILEPKNLQCPIVTGWERNESLQMAPKRVNLESVLNPKKIAEDAVNLNLRLMKWRLVPTLNLEGIANTKCLILGCGTLGCHIARGLLAWGVKHISLVDNSKISYSNPVRQSLYTFDDCVQTMGGDDTYKAEAAASSLRRIHPTVQATSHILSIPMPGHHIAKNEIAAIKSDVERLEQLIENHDAVFLLMDTRESRWLPSVVGLSKQKLVINAAIGFDTFLLQRYGIRDYSSATTEHQGDNLLEMSSNHPQASSTKNANQPKPNLLPADKLGCYFCNDIVAPGDSTLDRTLDQQCTVSRPGVSMMVSALAVELLASVMSSSLKSRTPAPIETHNDPSMLYEEDFGSDLGVVPHSIRGNLNRYHMYMPTSPSFNKCSACSQPVVNAYRDQGFEFLHRVFDDPNYLEEIAGLKDLQNVSDDVWALDSDELLFEDSV</sequence>
<accession>A0A6G1SQD4</accession>
<dbReference type="InterPro" id="IPR042522">
    <property type="entry name" value="Atg7_N_1"/>
</dbReference>
<dbReference type="InterPro" id="IPR035985">
    <property type="entry name" value="Ubiquitin-activating_enz"/>
</dbReference>
<feature type="domain" description="THIF-type NAD/FAD binding fold" evidence="10">
    <location>
        <begin position="341"/>
        <end position="610"/>
    </location>
</feature>
<dbReference type="GO" id="GO:0034727">
    <property type="term" value="P:piecemeal microautophagy of the nucleus"/>
    <property type="evidence" value="ECO:0007669"/>
    <property type="project" value="TreeGrafter"/>
</dbReference>
<dbReference type="GO" id="GO:0032446">
    <property type="term" value="P:protein modification by small protein conjugation"/>
    <property type="evidence" value="ECO:0007669"/>
    <property type="project" value="TreeGrafter"/>
</dbReference>
<evidence type="ECO:0000256" key="3">
    <source>
        <dbReference type="ARBA" id="ARBA00022448"/>
    </source>
</evidence>
<dbReference type="GO" id="GO:0019778">
    <property type="term" value="F:Atg12 activating enzyme activity"/>
    <property type="evidence" value="ECO:0007669"/>
    <property type="project" value="TreeGrafter"/>
</dbReference>
<dbReference type="Gene3D" id="3.40.140.100">
    <property type="entry name" value="Ubiquitin-like modifier-activating enzyme ATG7 C-terminal domain"/>
    <property type="match status" value="1"/>
</dbReference>
<proteinExistence type="inferred from homology"/>
<dbReference type="FunFam" id="3.40.50.720:FF:000243">
    <property type="entry name" value="Ubiquitin-like modifier-activating enzyme ATG7"/>
    <property type="match status" value="1"/>
</dbReference>
<feature type="region of interest" description="Disordered" evidence="9">
    <location>
        <begin position="533"/>
        <end position="553"/>
    </location>
</feature>
<keyword evidence="5 7" id="KW-0072">Autophagy</keyword>
<evidence type="ECO:0000256" key="5">
    <source>
        <dbReference type="ARBA" id="ARBA00023006"/>
    </source>
</evidence>
<dbReference type="SUPFAM" id="SSF69572">
    <property type="entry name" value="Activating enzymes of the ubiquitin-like proteins"/>
    <property type="match status" value="1"/>
</dbReference>
<evidence type="ECO:0000259" key="11">
    <source>
        <dbReference type="Pfam" id="PF16420"/>
    </source>
</evidence>
<evidence type="ECO:0000259" key="10">
    <source>
        <dbReference type="Pfam" id="PF00899"/>
    </source>
</evidence>
<name>A0A6G1SQD4_9ACAR</name>
<keyword evidence="7" id="KW-0833">Ubl conjugation pathway</keyword>
<feature type="coiled-coil region" evidence="8">
    <location>
        <begin position="449"/>
        <end position="476"/>
    </location>
</feature>
<reference evidence="12" key="1">
    <citation type="submission" date="2018-10" db="EMBL/GenBank/DDBJ databases">
        <title>Transcriptome assembly of Aceria tosichella (Wheat curl mite) Type 2.</title>
        <authorList>
            <person name="Scully E.D."/>
            <person name="Geib S.M."/>
            <person name="Palmer N.A."/>
            <person name="Gupta A.K."/>
            <person name="Sarath G."/>
            <person name="Tatineni S."/>
        </authorList>
    </citation>
    <scope>NUCLEOTIDE SEQUENCE</scope>
    <source>
        <strain evidence="12">LincolnNE</strain>
    </source>
</reference>
<evidence type="ECO:0000256" key="6">
    <source>
        <dbReference type="PIRSR" id="PIRSR606285-1"/>
    </source>
</evidence>
<dbReference type="InterPro" id="IPR006285">
    <property type="entry name" value="Atg7"/>
</dbReference>
<dbReference type="NCBIfam" id="TIGR01381">
    <property type="entry name" value="E1_like_apg7"/>
    <property type="match status" value="1"/>
</dbReference>
<organism evidence="12">
    <name type="scientific">Aceria tosichella</name>
    <name type="common">wheat curl mite</name>
    <dbReference type="NCBI Taxonomy" id="561515"/>
    <lineage>
        <taxon>Eukaryota</taxon>
        <taxon>Metazoa</taxon>
        <taxon>Ecdysozoa</taxon>
        <taxon>Arthropoda</taxon>
        <taxon>Chelicerata</taxon>
        <taxon>Arachnida</taxon>
        <taxon>Acari</taxon>
        <taxon>Acariformes</taxon>
        <taxon>Trombidiformes</taxon>
        <taxon>Prostigmata</taxon>
        <taxon>Eupodina</taxon>
        <taxon>Eriophyoidea</taxon>
        <taxon>Eriophyidae</taxon>
        <taxon>Eriophyinae</taxon>
        <taxon>Aceriini</taxon>
        <taxon>Aceria</taxon>
    </lineage>
</organism>
<comment type="function">
    <text evidence="7">E1-like activating enzyme involved in the 2 ubiquitin-like systems required for autophagy.</text>
</comment>
<dbReference type="GO" id="GO:0000422">
    <property type="term" value="P:autophagy of mitochondrion"/>
    <property type="evidence" value="ECO:0007669"/>
    <property type="project" value="TreeGrafter"/>
</dbReference>
<dbReference type="Pfam" id="PF16420">
    <property type="entry name" value="ATG7_N"/>
    <property type="match status" value="1"/>
</dbReference>
<keyword evidence="8" id="KW-0175">Coiled coil</keyword>
<evidence type="ECO:0000313" key="12">
    <source>
        <dbReference type="EMBL" id="MDE52411.1"/>
    </source>
</evidence>